<dbReference type="OrthoDB" id="5730913at2"/>
<reference evidence="12 13" key="1">
    <citation type="journal article" date="2005" name="Nucleic Acids Res.">
        <title>Genomic blueprint of Hahella chejuensis, a marine microbe producing an algicidal agent.</title>
        <authorList>
            <person name="Jeong H."/>
            <person name="Yim J.H."/>
            <person name="Lee C."/>
            <person name="Choi S.-H."/>
            <person name="Park Y.K."/>
            <person name="Yoon S.H."/>
            <person name="Hur C.-G."/>
            <person name="Kang H.-Y."/>
            <person name="Kim D."/>
            <person name="Lee H.H."/>
            <person name="Park K.H."/>
            <person name="Park S.-H."/>
            <person name="Park H.-S."/>
            <person name="Lee H.K."/>
            <person name="Oh T.K."/>
            <person name="Kim J.F."/>
        </authorList>
    </citation>
    <scope>NUCLEOTIDE SEQUENCE [LARGE SCALE GENOMIC DNA]</scope>
    <source>
        <strain evidence="12 13">KCTC 2396</strain>
    </source>
</reference>
<dbReference type="Proteomes" id="UP000000238">
    <property type="component" value="Chromosome"/>
</dbReference>
<evidence type="ECO:0000256" key="8">
    <source>
        <dbReference type="ARBA" id="ARBA00023136"/>
    </source>
</evidence>
<evidence type="ECO:0000256" key="9">
    <source>
        <dbReference type="ARBA" id="ARBA00025772"/>
    </source>
</evidence>
<evidence type="ECO:0000256" key="4">
    <source>
        <dbReference type="ARBA" id="ARBA00022481"/>
    </source>
</evidence>
<dbReference type="InterPro" id="IPR002416">
    <property type="entry name" value="T2SS_protein-GspH"/>
</dbReference>
<dbReference type="AlphaFoldDB" id="Q2SFC0"/>
<feature type="domain" description="General secretion pathway GspH" evidence="11">
    <location>
        <begin position="43"/>
        <end position="169"/>
    </location>
</feature>
<keyword evidence="5" id="KW-0997">Cell inner membrane</keyword>
<keyword evidence="6" id="KW-0812">Transmembrane</keyword>
<dbReference type="GO" id="GO:0015628">
    <property type="term" value="P:protein secretion by the type II secretion system"/>
    <property type="evidence" value="ECO:0007669"/>
    <property type="project" value="InterPro"/>
</dbReference>
<proteinExistence type="inferred from homology"/>
<sequence length="184" mass="21057">MKRAHKGFTLIEILVVLVIISVMVGMVTLVVSGNRERRELENEARKLLAIMQMTSDEAIFQNVDIGLRLDDHGYGFMGFDDTALAWVELPQEFLKERELPEWVVVDFDKKNKEIELKNKDEGKKDKKDDKDKKFLPQILFLSSGENTPVNIELKLKSNEEIKFIIKSDGLNGFEMKGPADDEDA</sequence>
<protein>
    <recommendedName>
        <fullName evidence="2">Type II secretion system protein H</fullName>
    </recommendedName>
    <alternativeName>
        <fullName evidence="10">General secretion pathway protein H</fullName>
    </alternativeName>
</protein>
<keyword evidence="4" id="KW-0488">Methylation</keyword>
<accession>Q2SFC0</accession>
<organism evidence="12 13">
    <name type="scientific">Hahella chejuensis (strain KCTC 2396)</name>
    <dbReference type="NCBI Taxonomy" id="349521"/>
    <lineage>
        <taxon>Bacteria</taxon>
        <taxon>Pseudomonadati</taxon>
        <taxon>Pseudomonadota</taxon>
        <taxon>Gammaproteobacteria</taxon>
        <taxon>Oceanospirillales</taxon>
        <taxon>Hahellaceae</taxon>
        <taxon>Hahella</taxon>
    </lineage>
</organism>
<dbReference type="NCBIfam" id="TIGR02532">
    <property type="entry name" value="IV_pilin_GFxxxE"/>
    <property type="match status" value="1"/>
</dbReference>
<dbReference type="eggNOG" id="COG4970">
    <property type="taxonomic scope" value="Bacteria"/>
</dbReference>
<dbReference type="InterPro" id="IPR022346">
    <property type="entry name" value="T2SS_GspH"/>
</dbReference>
<dbReference type="KEGG" id="hch:HCH_03933"/>
<comment type="subcellular location">
    <subcellularLocation>
        <location evidence="1">Cell inner membrane</location>
        <topology evidence="1">Single-pass membrane protein</topology>
    </subcellularLocation>
</comment>
<evidence type="ECO:0000256" key="1">
    <source>
        <dbReference type="ARBA" id="ARBA00004377"/>
    </source>
</evidence>
<dbReference type="PRINTS" id="PR00885">
    <property type="entry name" value="BCTERIALGSPH"/>
</dbReference>
<dbReference type="Gene3D" id="3.55.40.10">
    <property type="entry name" value="minor pseudopilin epsh domain"/>
    <property type="match status" value="1"/>
</dbReference>
<dbReference type="Pfam" id="PF12019">
    <property type="entry name" value="GspH"/>
    <property type="match status" value="1"/>
</dbReference>
<evidence type="ECO:0000256" key="2">
    <source>
        <dbReference type="ARBA" id="ARBA00021549"/>
    </source>
</evidence>
<evidence type="ECO:0000313" key="13">
    <source>
        <dbReference type="Proteomes" id="UP000000238"/>
    </source>
</evidence>
<evidence type="ECO:0000256" key="5">
    <source>
        <dbReference type="ARBA" id="ARBA00022519"/>
    </source>
</evidence>
<dbReference type="InterPro" id="IPR045584">
    <property type="entry name" value="Pilin-like"/>
</dbReference>
<dbReference type="PROSITE" id="PS00409">
    <property type="entry name" value="PROKAR_NTER_METHYL"/>
    <property type="match status" value="1"/>
</dbReference>
<evidence type="ECO:0000256" key="7">
    <source>
        <dbReference type="ARBA" id="ARBA00022989"/>
    </source>
</evidence>
<dbReference type="InterPro" id="IPR049875">
    <property type="entry name" value="TypeII_GspH"/>
</dbReference>
<dbReference type="SUPFAM" id="SSF54523">
    <property type="entry name" value="Pili subunits"/>
    <property type="match status" value="1"/>
</dbReference>
<dbReference type="STRING" id="349521.HCH_03933"/>
<dbReference type="Pfam" id="PF07963">
    <property type="entry name" value="N_methyl"/>
    <property type="match status" value="1"/>
</dbReference>
<dbReference type="InterPro" id="IPR012902">
    <property type="entry name" value="N_methyl_site"/>
</dbReference>
<keyword evidence="7" id="KW-1133">Transmembrane helix</keyword>
<gene>
    <name evidence="12" type="primary">gspH</name>
    <name evidence="12" type="ordered locus">HCH_03933</name>
</gene>
<evidence type="ECO:0000256" key="3">
    <source>
        <dbReference type="ARBA" id="ARBA00022475"/>
    </source>
</evidence>
<evidence type="ECO:0000313" key="12">
    <source>
        <dbReference type="EMBL" id="ABC30654.1"/>
    </source>
</evidence>
<keyword evidence="8" id="KW-0472">Membrane</keyword>
<keyword evidence="3" id="KW-1003">Cell membrane</keyword>
<evidence type="ECO:0000256" key="6">
    <source>
        <dbReference type="ARBA" id="ARBA00022692"/>
    </source>
</evidence>
<dbReference type="GO" id="GO:0005886">
    <property type="term" value="C:plasma membrane"/>
    <property type="evidence" value="ECO:0007669"/>
    <property type="project" value="UniProtKB-SubCell"/>
</dbReference>
<dbReference type="NCBIfam" id="TIGR01708">
    <property type="entry name" value="typeII_sec_gspH"/>
    <property type="match status" value="1"/>
</dbReference>
<evidence type="ECO:0000256" key="10">
    <source>
        <dbReference type="ARBA" id="ARBA00030775"/>
    </source>
</evidence>
<name>Q2SFC0_HAHCH</name>
<comment type="similarity">
    <text evidence="9">Belongs to the GSP H family.</text>
</comment>
<keyword evidence="13" id="KW-1185">Reference proteome</keyword>
<dbReference type="EMBL" id="CP000155">
    <property type="protein sequence ID" value="ABC30654.1"/>
    <property type="molecule type" value="Genomic_DNA"/>
</dbReference>
<dbReference type="HOGENOM" id="CLU_1466267_0_0_6"/>
<evidence type="ECO:0000259" key="11">
    <source>
        <dbReference type="Pfam" id="PF12019"/>
    </source>
</evidence>
<dbReference type="RefSeq" id="WP_011397721.1">
    <property type="nucleotide sequence ID" value="NC_007645.1"/>
</dbReference>
<dbReference type="GO" id="GO:0015627">
    <property type="term" value="C:type II protein secretion system complex"/>
    <property type="evidence" value="ECO:0007669"/>
    <property type="project" value="InterPro"/>
</dbReference>